<dbReference type="Gene3D" id="1.20.1280.50">
    <property type="match status" value="1"/>
</dbReference>
<organism evidence="2 3">
    <name type="scientific">Mizuhopecten yessoensis</name>
    <name type="common">Japanese scallop</name>
    <name type="synonym">Patinopecten yessoensis</name>
    <dbReference type="NCBI Taxonomy" id="6573"/>
    <lineage>
        <taxon>Eukaryota</taxon>
        <taxon>Metazoa</taxon>
        <taxon>Spiralia</taxon>
        <taxon>Lophotrochozoa</taxon>
        <taxon>Mollusca</taxon>
        <taxon>Bivalvia</taxon>
        <taxon>Autobranchia</taxon>
        <taxon>Pteriomorphia</taxon>
        <taxon>Pectinida</taxon>
        <taxon>Pectinoidea</taxon>
        <taxon>Pectinidae</taxon>
        <taxon>Mizuhopecten</taxon>
    </lineage>
</organism>
<dbReference type="AlphaFoldDB" id="A0A210QFV5"/>
<accession>A0A210QFV5</accession>
<dbReference type="SMART" id="SM00256">
    <property type="entry name" value="FBOX"/>
    <property type="match status" value="1"/>
</dbReference>
<dbReference type="PROSITE" id="PS50181">
    <property type="entry name" value="FBOX"/>
    <property type="match status" value="1"/>
</dbReference>
<dbReference type="InterPro" id="IPR036322">
    <property type="entry name" value="WD40_repeat_dom_sf"/>
</dbReference>
<dbReference type="InterPro" id="IPR001810">
    <property type="entry name" value="F-box_dom"/>
</dbReference>
<dbReference type="OrthoDB" id="2095648at2759"/>
<proteinExistence type="predicted"/>
<dbReference type="InterPro" id="IPR015943">
    <property type="entry name" value="WD40/YVTN_repeat-like_dom_sf"/>
</dbReference>
<dbReference type="EMBL" id="NEDP02003836">
    <property type="protein sequence ID" value="OWF47643.1"/>
    <property type="molecule type" value="Genomic_DNA"/>
</dbReference>
<feature type="domain" description="F-box" evidence="1">
    <location>
        <begin position="21"/>
        <end position="67"/>
    </location>
</feature>
<evidence type="ECO:0000313" key="2">
    <source>
        <dbReference type="EMBL" id="OWF47643.1"/>
    </source>
</evidence>
<reference evidence="2 3" key="1">
    <citation type="journal article" date="2017" name="Nat. Ecol. Evol.">
        <title>Scallop genome provides insights into evolution of bilaterian karyotype and development.</title>
        <authorList>
            <person name="Wang S."/>
            <person name="Zhang J."/>
            <person name="Jiao W."/>
            <person name="Li J."/>
            <person name="Xun X."/>
            <person name="Sun Y."/>
            <person name="Guo X."/>
            <person name="Huan P."/>
            <person name="Dong B."/>
            <person name="Zhang L."/>
            <person name="Hu X."/>
            <person name="Sun X."/>
            <person name="Wang J."/>
            <person name="Zhao C."/>
            <person name="Wang Y."/>
            <person name="Wang D."/>
            <person name="Huang X."/>
            <person name="Wang R."/>
            <person name="Lv J."/>
            <person name="Li Y."/>
            <person name="Zhang Z."/>
            <person name="Liu B."/>
            <person name="Lu W."/>
            <person name="Hui Y."/>
            <person name="Liang J."/>
            <person name="Zhou Z."/>
            <person name="Hou R."/>
            <person name="Li X."/>
            <person name="Liu Y."/>
            <person name="Li H."/>
            <person name="Ning X."/>
            <person name="Lin Y."/>
            <person name="Zhao L."/>
            <person name="Xing Q."/>
            <person name="Dou J."/>
            <person name="Li Y."/>
            <person name="Mao J."/>
            <person name="Guo H."/>
            <person name="Dou H."/>
            <person name="Li T."/>
            <person name="Mu C."/>
            <person name="Jiang W."/>
            <person name="Fu Q."/>
            <person name="Fu X."/>
            <person name="Miao Y."/>
            <person name="Liu J."/>
            <person name="Yu Q."/>
            <person name="Li R."/>
            <person name="Liao H."/>
            <person name="Li X."/>
            <person name="Kong Y."/>
            <person name="Jiang Z."/>
            <person name="Chourrout D."/>
            <person name="Li R."/>
            <person name="Bao Z."/>
        </authorList>
    </citation>
    <scope>NUCLEOTIDE SEQUENCE [LARGE SCALE GENOMIC DNA]</scope>
    <source>
        <strain evidence="2 3">PY_sf001</strain>
    </source>
</reference>
<gene>
    <name evidence="2" type="ORF">KP79_PYT13073</name>
</gene>
<dbReference type="InterPro" id="IPR036047">
    <property type="entry name" value="F-box-like_dom_sf"/>
</dbReference>
<dbReference type="Pfam" id="PF12937">
    <property type="entry name" value="F-box-like"/>
    <property type="match status" value="1"/>
</dbReference>
<dbReference type="SUPFAM" id="SSF50978">
    <property type="entry name" value="WD40 repeat-like"/>
    <property type="match status" value="1"/>
</dbReference>
<comment type="caution">
    <text evidence="2">The sequence shown here is derived from an EMBL/GenBank/DDBJ whole genome shotgun (WGS) entry which is preliminary data.</text>
</comment>
<keyword evidence="3" id="KW-1185">Reference proteome</keyword>
<evidence type="ECO:0000313" key="3">
    <source>
        <dbReference type="Proteomes" id="UP000242188"/>
    </source>
</evidence>
<dbReference type="Proteomes" id="UP000242188">
    <property type="component" value="Unassembled WGS sequence"/>
</dbReference>
<dbReference type="STRING" id="6573.A0A210QFV5"/>
<name>A0A210QFV5_MIZYE</name>
<sequence length="454" mass="50826">MDPTITLMLHGAAEKTNAKDEVTIMVLAKEIQVLILSKLDGLSLARVQKVCRLWYDIVDDFEKYFHVWLRCCLTEISICDLVEITGLLEIDESDDLLVTADNLKKLPTIFWREVYAEYHRNDFIKNKARKMNKIEYPNCYGMVTALKLKDNVLFSGHEDGRVISWENIDGCVRNTTCHQHQRMVTDLAVTRADLTVNHLLLGINNTFVISSSKDSSLILNDITGGQSTKISYFSKQVNSVSCSGLTFVAAANCSFLQGHPVWDIDYHKELNARLRCRQDLAGQESTNILAVALQRNKVLASDDIGNLLLYKGTGQDQKSKQDQPIILSVFGAAVKSILFRDDKVVCLTDDGMLCVSLDLKEFKQHSVYEAINVIPECIAWRVNILVIGAKTGKVFLYLVKGDSDLLHLDLSIPVAIYDTDSEHVNSVAIGDDGNGPVLAIATEHSFITLVRWTR</sequence>
<protein>
    <recommendedName>
        <fullName evidence="1">F-box domain-containing protein</fullName>
    </recommendedName>
</protein>
<dbReference type="Gene3D" id="2.130.10.10">
    <property type="entry name" value="YVTN repeat-like/Quinoprotein amine dehydrogenase"/>
    <property type="match status" value="1"/>
</dbReference>
<evidence type="ECO:0000259" key="1">
    <source>
        <dbReference type="PROSITE" id="PS50181"/>
    </source>
</evidence>
<dbReference type="SUPFAM" id="SSF81383">
    <property type="entry name" value="F-box domain"/>
    <property type="match status" value="1"/>
</dbReference>